<protein>
    <submittedName>
        <fullName evidence="2">Uncharacterized protein</fullName>
    </submittedName>
</protein>
<keyword evidence="1" id="KW-1133">Transmembrane helix</keyword>
<dbReference type="EMBL" id="CP019650">
    <property type="protein sequence ID" value="AQQ67319.1"/>
    <property type="molecule type" value="Genomic_DNA"/>
</dbReference>
<reference evidence="2" key="1">
    <citation type="submission" date="2017-02" db="EMBL/GenBank/DDBJ databases">
        <title>Genome of Microbulbifer agarilyticus GP101.</title>
        <authorList>
            <person name="Jung J."/>
            <person name="Bae S.S."/>
            <person name="Baek K."/>
        </authorList>
    </citation>
    <scope>NUCLEOTIDE SEQUENCE [LARGE SCALE GENOMIC DNA]</scope>
    <source>
        <strain evidence="2">GP101</strain>
    </source>
</reference>
<accession>A0A1Q2M3T8</accession>
<name>A0A1Q2M3T8_9GAMM</name>
<feature type="transmembrane region" description="Helical" evidence="1">
    <location>
        <begin position="60"/>
        <end position="82"/>
    </location>
</feature>
<evidence type="ECO:0000313" key="3">
    <source>
        <dbReference type="Proteomes" id="UP000188219"/>
    </source>
</evidence>
<keyword evidence="1" id="KW-0472">Membrane</keyword>
<organism evidence="2 3">
    <name type="scientific">Microbulbifer agarilyticus</name>
    <dbReference type="NCBI Taxonomy" id="260552"/>
    <lineage>
        <taxon>Bacteria</taxon>
        <taxon>Pseudomonadati</taxon>
        <taxon>Pseudomonadota</taxon>
        <taxon>Gammaproteobacteria</taxon>
        <taxon>Cellvibrionales</taxon>
        <taxon>Microbulbiferaceae</taxon>
        <taxon>Microbulbifer</taxon>
    </lineage>
</organism>
<dbReference type="KEGG" id="maga:Mag101_06485"/>
<dbReference type="OrthoDB" id="5734577at2"/>
<dbReference type="STRING" id="260552.Mag101_06485"/>
<feature type="transmembrane region" description="Helical" evidence="1">
    <location>
        <begin position="94"/>
        <end position="116"/>
    </location>
</feature>
<dbReference type="RefSeq" id="WP_077402386.1">
    <property type="nucleotide sequence ID" value="NZ_CP019650.1"/>
</dbReference>
<feature type="transmembrane region" description="Helical" evidence="1">
    <location>
        <begin position="128"/>
        <end position="148"/>
    </location>
</feature>
<keyword evidence="3" id="KW-1185">Reference proteome</keyword>
<keyword evidence="1" id="KW-0812">Transmembrane</keyword>
<feature type="transmembrane region" description="Helical" evidence="1">
    <location>
        <begin position="12"/>
        <end position="40"/>
    </location>
</feature>
<dbReference type="AlphaFoldDB" id="A0A1Q2M3T8"/>
<gene>
    <name evidence="2" type="ORF">Mag101_06485</name>
</gene>
<evidence type="ECO:0000256" key="1">
    <source>
        <dbReference type="SAM" id="Phobius"/>
    </source>
</evidence>
<proteinExistence type="predicted"/>
<evidence type="ECO:0000313" key="2">
    <source>
        <dbReference type="EMBL" id="AQQ67319.1"/>
    </source>
</evidence>
<sequence length="158" mass="16772">MKKEKTAIRKSVVFLSYLMAVVVAFLLSSIIHTQVVLSGLTELGVQIGWQDRLVATGRDIAGLLPGYGTVIAVGLAIGFLVMGLLRRFTGLPAAVVYPVGGVLAYLAFFAAMHPIFHVSLIASTRDTWGLLGQCLAGLVAGFVFAYGCRRAVKEGQSS</sequence>
<dbReference type="Proteomes" id="UP000188219">
    <property type="component" value="Chromosome"/>
</dbReference>